<dbReference type="InterPro" id="IPR019734">
    <property type="entry name" value="TPR_rpt"/>
</dbReference>
<dbReference type="RefSeq" id="WP_138077742.1">
    <property type="nucleotide sequence ID" value="NZ_VAJM01000004.1"/>
</dbReference>
<dbReference type="Gene3D" id="1.25.40.10">
    <property type="entry name" value="Tetratricopeptide repeat domain"/>
    <property type="match status" value="1"/>
</dbReference>
<keyword evidence="1" id="KW-0677">Repeat</keyword>
<keyword evidence="4" id="KW-1133">Transmembrane helix</keyword>
<proteinExistence type="predicted"/>
<dbReference type="SUPFAM" id="SSF48452">
    <property type="entry name" value="TPR-like"/>
    <property type="match status" value="1"/>
</dbReference>
<gene>
    <name evidence="5" type="ORF">FDY95_11070</name>
</gene>
<evidence type="ECO:0000313" key="5">
    <source>
        <dbReference type="EMBL" id="TLM93162.1"/>
    </source>
</evidence>
<keyword evidence="4" id="KW-0812">Transmembrane</keyword>
<keyword evidence="2 3" id="KW-0802">TPR repeat</keyword>
<dbReference type="SMART" id="SM00028">
    <property type="entry name" value="TPR"/>
    <property type="match status" value="4"/>
</dbReference>
<dbReference type="PANTHER" id="PTHR45586:SF1">
    <property type="entry name" value="LIPOPOLYSACCHARIDE ASSEMBLY PROTEIN B"/>
    <property type="match status" value="1"/>
</dbReference>
<evidence type="ECO:0000313" key="6">
    <source>
        <dbReference type="Proteomes" id="UP000305517"/>
    </source>
</evidence>
<feature type="transmembrane region" description="Helical" evidence="4">
    <location>
        <begin position="251"/>
        <end position="280"/>
    </location>
</feature>
<feature type="transmembrane region" description="Helical" evidence="4">
    <location>
        <begin position="310"/>
        <end position="329"/>
    </location>
</feature>
<sequence>MPQMEDGRWEEAAQHLLAVRRPAEAEQVIRRHLLAQPRHAFAHTLLGLALLRQARLPAAREAVLTALGLEPQSNEAYYLLGLISQRQGYLPAALRAIGHALRLQPLSPKYLGTHAWFLNQQGQFAQAQQEAERGLALDAQHAECLVQRVEALHGLQAWAQLPEALEQLQRARSDHAITHRLLGREALRQEAFAAAQSHFREALRLEPGNEPARLGAAQALRLLSWHGRLSWRLQRYLTFISEGTQRGQLRAWGHFLLILIPLSLLCIPLLLFLGFEAAYWRLHPGIRRLRARPDSTGSYARQTLYRYGPLVSWLLLGLALLPGLVWSLLQLGVPESALGPGLTGGLVATVAGVTAAFRAAATDPLPDKSPLPWLLMAAAMLAASLTAAAWEALWRWGAPPLTLLLTGGLLFLRIRRARRAARTD</sequence>
<name>A0A5R8WRW2_9BACT</name>
<feature type="transmembrane region" description="Helical" evidence="4">
    <location>
        <begin position="373"/>
        <end position="390"/>
    </location>
</feature>
<dbReference type="AlphaFoldDB" id="A0A5R8WRW2"/>
<feature type="transmembrane region" description="Helical" evidence="4">
    <location>
        <begin position="396"/>
        <end position="414"/>
    </location>
</feature>
<evidence type="ECO:0000256" key="2">
    <source>
        <dbReference type="ARBA" id="ARBA00022803"/>
    </source>
</evidence>
<keyword evidence="4" id="KW-0472">Membrane</keyword>
<dbReference type="PANTHER" id="PTHR45586">
    <property type="entry name" value="TPR REPEAT-CONTAINING PROTEIN PA4667"/>
    <property type="match status" value="1"/>
</dbReference>
<reference evidence="5 6" key="1">
    <citation type="submission" date="2019-05" db="EMBL/GenBank/DDBJ databases">
        <title>Hymenobacter edaphi sp. nov., isolated from abandoned arsenic-contaminated farmland soil.</title>
        <authorList>
            <person name="Nie L."/>
        </authorList>
    </citation>
    <scope>NUCLEOTIDE SEQUENCE [LARGE SCALE GENOMIC DNA]</scope>
    <source>
        <strain evidence="5 6">1-3-3-8</strain>
    </source>
</reference>
<evidence type="ECO:0000256" key="4">
    <source>
        <dbReference type="SAM" id="Phobius"/>
    </source>
</evidence>
<feature type="transmembrane region" description="Helical" evidence="4">
    <location>
        <begin position="341"/>
        <end position="361"/>
    </location>
</feature>
<accession>A0A5R8WRW2</accession>
<dbReference type="InterPro" id="IPR051012">
    <property type="entry name" value="CellSynth/LPSAsmb/PSIAsmb"/>
</dbReference>
<comment type="caution">
    <text evidence="5">The sequence shown here is derived from an EMBL/GenBank/DDBJ whole genome shotgun (WGS) entry which is preliminary data.</text>
</comment>
<dbReference type="PROSITE" id="PS50005">
    <property type="entry name" value="TPR"/>
    <property type="match status" value="2"/>
</dbReference>
<dbReference type="InterPro" id="IPR011990">
    <property type="entry name" value="TPR-like_helical_dom_sf"/>
</dbReference>
<evidence type="ECO:0000256" key="3">
    <source>
        <dbReference type="PROSITE-ProRule" id="PRU00339"/>
    </source>
</evidence>
<dbReference type="Proteomes" id="UP000305517">
    <property type="component" value="Unassembled WGS sequence"/>
</dbReference>
<protein>
    <submittedName>
        <fullName evidence="5">Uncharacterized protein</fullName>
    </submittedName>
</protein>
<feature type="repeat" description="TPR" evidence="3">
    <location>
        <begin position="74"/>
        <end position="107"/>
    </location>
</feature>
<keyword evidence="6" id="KW-1185">Reference proteome</keyword>
<organism evidence="5 6">
    <name type="scientific">Hymenobacter jeollabukensis</name>
    <dbReference type="NCBI Taxonomy" id="2025313"/>
    <lineage>
        <taxon>Bacteria</taxon>
        <taxon>Pseudomonadati</taxon>
        <taxon>Bacteroidota</taxon>
        <taxon>Cytophagia</taxon>
        <taxon>Cytophagales</taxon>
        <taxon>Hymenobacteraceae</taxon>
        <taxon>Hymenobacter</taxon>
    </lineage>
</organism>
<feature type="repeat" description="TPR" evidence="3">
    <location>
        <begin position="176"/>
        <end position="209"/>
    </location>
</feature>
<dbReference type="OrthoDB" id="868419at2"/>
<dbReference type="EMBL" id="VAJM01000004">
    <property type="protein sequence ID" value="TLM93162.1"/>
    <property type="molecule type" value="Genomic_DNA"/>
</dbReference>
<evidence type="ECO:0000256" key="1">
    <source>
        <dbReference type="ARBA" id="ARBA00022737"/>
    </source>
</evidence>